<dbReference type="InterPro" id="IPR044613">
    <property type="entry name" value="Nep1/2-like"/>
</dbReference>
<comment type="caution">
    <text evidence="6">The sequence shown here is derived from an EMBL/GenBank/DDBJ whole genome shotgun (WGS) entry which is preliminary data.</text>
</comment>
<keyword evidence="3" id="KW-0378">Hydrolase</keyword>
<dbReference type="SUPFAM" id="SSF54001">
    <property type="entry name" value="Cysteine proteinases"/>
    <property type="match status" value="1"/>
</dbReference>
<keyword evidence="2" id="KW-0645">Protease</keyword>
<evidence type="ECO:0000259" key="5">
    <source>
        <dbReference type="PROSITE" id="PS50600"/>
    </source>
</evidence>
<comment type="similarity">
    <text evidence="1">Belongs to the peptidase C48 family.</text>
</comment>
<dbReference type="InterPro" id="IPR003653">
    <property type="entry name" value="Peptidase_C48_C"/>
</dbReference>
<sequence length="239" mass="26374">MTLVLRFGDVRLYDHDLETVAPGEWVGDVIIEFYYEYLERAAFPQLAKQVQFVQPAVACLLSNAPDAGMLAGALPPDLGSKQAVFLPVNDSTGLEPGGSHWSLLCFYKPTHTCYYYDSLGSSNLPHAQRTARALDAVLGHDSPSAFVQIDTPVQVNGFDCGVYVMVITHILCSRFASRGFDVADKPGDLSGWRLLHNVPHDLVARRRTEIRELILKMSQAQKAEAQRFADQRAGGVPRV</sequence>
<dbReference type="PANTHER" id="PTHR46468">
    <property type="entry name" value="SENTRIN-SPECIFIC PROTEASE 8"/>
    <property type="match status" value="1"/>
</dbReference>
<proteinExistence type="inferred from homology"/>
<gene>
    <name evidence="6" type="ORF">HK105_204046</name>
</gene>
<protein>
    <recommendedName>
        <fullName evidence="5">Ubiquitin-like protease family profile domain-containing protein</fullName>
    </recommendedName>
</protein>
<dbReference type="Pfam" id="PF02902">
    <property type="entry name" value="Peptidase_C48"/>
    <property type="match status" value="1"/>
</dbReference>
<evidence type="ECO:0000313" key="7">
    <source>
        <dbReference type="Proteomes" id="UP001527925"/>
    </source>
</evidence>
<dbReference type="PROSITE" id="PS50600">
    <property type="entry name" value="ULP_PROTEASE"/>
    <property type="match status" value="1"/>
</dbReference>
<evidence type="ECO:0000256" key="2">
    <source>
        <dbReference type="ARBA" id="ARBA00022670"/>
    </source>
</evidence>
<evidence type="ECO:0000256" key="4">
    <source>
        <dbReference type="ARBA" id="ARBA00022807"/>
    </source>
</evidence>
<dbReference type="Proteomes" id="UP001527925">
    <property type="component" value="Unassembled WGS sequence"/>
</dbReference>
<keyword evidence="4" id="KW-0788">Thiol protease</keyword>
<accession>A0ABR4N9T9</accession>
<dbReference type="Gene3D" id="3.40.395.10">
    <property type="entry name" value="Adenoviral Proteinase, Chain A"/>
    <property type="match status" value="1"/>
</dbReference>
<name>A0ABR4N9T9_9FUNG</name>
<organism evidence="6 7">
    <name type="scientific">Polyrhizophydium stewartii</name>
    <dbReference type="NCBI Taxonomy" id="2732419"/>
    <lineage>
        <taxon>Eukaryota</taxon>
        <taxon>Fungi</taxon>
        <taxon>Fungi incertae sedis</taxon>
        <taxon>Chytridiomycota</taxon>
        <taxon>Chytridiomycota incertae sedis</taxon>
        <taxon>Chytridiomycetes</taxon>
        <taxon>Rhizophydiales</taxon>
        <taxon>Rhizophydiales incertae sedis</taxon>
        <taxon>Polyrhizophydium</taxon>
    </lineage>
</organism>
<reference evidence="6 7" key="1">
    <citation type="submission" date="2023-09" db="EMBL/GenBank/DDBJ databases">
        <title>Pangenome analysis of Batrachochytrium dendrobatidis and related Chytrids.</title>
        <authorList>
            <person name="Yacoub M.N."/>
            <person name="Stajich J.E."/>
            <person name="James T.Y."/>
        </authorList>
    </citation>
    <scope>NUCLEOTIDE SEQUENCE [LARGE SCALE GENOMIC DNA]</scope>
    <source>
        <strain evidence="6 7">JEL0888</strain>
    </source>
</reference>
<feature type="domain" description="Ubiquitin-like protease family profile" evidence="5">
    <location>
        <begin position="10"/>
        <end position="171"/>
    </location>
</feature>
<dbReference type="InterPro" id="IPR038765">
    <property type="entry name" value="Papain-like_cys_pep_sf"/>
</dbReference>
<dbReference type="EMBL" id="JADGIZ020000017">
    <property type="protein sequence ID" value="KAL2916290.1"/>
    <property type="molecule type" value="Genomic_DNA"/>
</dbReference>
<evidence type="ECO:0000256" key="3">
    <source>
        <dbReference type="ARBA" id="ARBA00022801"/>
    </source>
</evidence>
<evidence type="ECO:0000256" key="1">
    <source>
        <dbReference type="ARBA" id="ARBA00005234"/>
    </source>
</evidence>
<keyword evidence="7" id="KW-1185">Reference proteome</keyword>
<evidence type="ECO:0000313" key="6">
    <source>
        <dbReference type="EMBL" id="KAL2916290.1"/>
    </source>
</evidence>
<dbReference type="PANTHER" id="PTHR46468:SF1">
    <property type="entry name" value="SENTRIN-SPECIFIC PROTEASE 8"/>
    <property type="match status" value="1"/>
</dbReference>